<evidence type="ECO:0000313" key="2">
    <source>
        <dbReference type="Proteomes" id="UP000727407"/>
    </source>
</evidence>
<dbReference type="AlphaFoldDB" id="A0A8J4UVD9"/>
<dbReference type="EMBL" id="QNUK01000022">
    <property type="protein sequence ID" value="KAF5907477.1"/>
    <property type="molecule type" value="Genomic_DNA"/>
</dbReference>
<dbReference type="Proteomes" id="UP000727407">
    <property type="component" value="Unassembled WGS sequence"/>
</dbReference>
<comment type="caution">
    <text evidence="1">The sequence shown here is derived from an EMBL/GenBank/DDBJ whole genome shotgun (WGS) entry which is preliminary data.</text>
</comment>
<accession>A0A8J4UVD9</accession>
<organism evidence="1 2">
    <name type="scientific">Clarias magur</name>
    <name type="common">Asian catfish</name>
    <name type="synonym">Macropteronotus magur</name>
    <dbReference type="NCBI Taxonomy" id="1594786"/>
    <lineage>
        <taxon>Eukaryota</taxon>
        <taxon>Metazoa</taxon>
        <taxon>Chordata</taxon>
        <taxon>Craniata</taxon>
        <taxon>Vertebrata</taxon>
        <taxon>Euteleostomi</taxon>
        <taxon>Actinopterygii</taxon>
        <taxon>Neopterygii</taxon>
        <taxon>Teleostei</taxon>
        <taxon>Ostariophysi</taxon>
        <taxon>Siluriformes</taxon>
        <taxon>Clariidae</taxon>
        <taxon>Clarias</taxon>
    </lineage>
</organism>
<gene>
    <name evidence="1" type="ORF">DAT39_002806</name>
</gene>
<reference evidence="1" key="1">
    <citation type="submission" date="2020-07" db="EMBL/GenBank/DDBJ databases">
        <title>Clarias magur genome sequencing, assembly and annotation.</title>
        <authorList>
            <person name="Kushwaha B."/>
            <person name="Kumar R."/>
            <person name="Das P."/>
            <person name="Joshi C.G."/>
            <person name="Kumar D."/>
            <person name="Nagpure N.S."/>
            <person name="Pandey M."/>
            <person name="Agarwal S."/>
            <person name="Srivastava S."/>
            <person name="Singh M."/>
            <person name="Sahoo L."/>
            <person name="Jayasankar P."/>
            <person name="Meher P.K."/>
            <person name="Koringa P.G."/>
            <person name="Iquebal M.A."/>
            <person name="Das S.P."/>
            <person name="Bit A."/>
            <person name="Patnaik S."/>
            <person name="Patel N."/>
            <person name="Shah T.M."/>
            <person name="Hinsu A."/>
            <person name="Jena J.K."/>
        </authorList>
    </citation>
    <scope>NUCLEOTIDE SEQUENCE</scope>
    <source>
        <strain evidence="1">CIFAMagur01</strain>
        <tissue evidence="1">Testis</tissue>
    </source>
</reference>
<protein>
    <submittedName>
        <fullName evidence="1">Uncharacterized protein</fullName>
    </submittedName>
</protein>
<evidence type="ECO:0000313" key="1">
    <source>
        <dbReference type="EMBL" id="KAF5907477.1"/>
    </source>
</evidence>
<proteinExistence type="predicted"/>
<sequence length="132" mass="14304">MSSTLPVSDGVYLLCCEVPCRCVFRRDHSSHGRLISTEQMRAGSTALCLLRLRFELGDRAAVNPMYYLKHEVSKNNRCGSSSGGCGMVSGVRAVQNSSGESCRTGTSAGISHGSLPRPTQCLLTQCQQRWCS</sequence>
<name>A0A8J4UVD9_CLAMG</name>
<keyword evidence="2" id="KW-1185">Reference proteome</keyword>